<reference evidence="3" key="1">
    <citation type="submission" date="2016-08" db="EMBL/GenBank/DDBJ databases">
        <authorList>
            <person name="Varghese N."/>
            <person name="Submissions Spin"/>
        </authorList>
    </citation>
    <scope>NUCLEOTIDE SEQUENCE [LARGE SCALE GENOMIC DNA]</scope>
    <source>
        <strain evidence="3">ERR11</strain>
    </source>
</reference>
<sequence>MSARRRRTKHSKTFKERLMDEAAKFREAAERLPPGTERELLMKRVQQAERAAQISDWLTKPNPGPAPSFGGFLKTS</sequence>
<protein>
    <submittedName>
        <fullName evidence="2">Uncharacterized protein</fullName>
    </submittedName>
</protein>
<dbReference type="RefSeq" id="WP_091966163.1">
    <property type="nucleotide sequence ID" value="NZ_FMAI01000030.1"/>
</dbReference>
<evidence type="ECO:0000313" key="2">
    <source>
        <dbReference type="EMBL" id="SCB54797.1"/>
    </source>
</evidence>
<feature type="region of interest" description="Disordered" evidence="1">
    <location>
        <begin position="56"/>
        <end position="76"/>
    </location>
</feature>
<evidence type="ECO:0000256" key="1">
    <source>
        <dbReference type="SAM" id="MobiDB-lite"/>
    </source>
</evidence>
<dbReference type="EMBL" id="FMAI01000030">
    <property type="protein sequence ID" value="SCB54797.1"/>
    <property type="molecule type" value="Genomic_DNA"/>
</dbReference>
<name>A0A1C3XRB3_9BRAD</name>
<keyword evidence="3" id="KW-1185">Reference proteome</keyword>
<accession>A0A1C3XRB3</accession>
<proteinExistence type="predicted"/>
<dbReference type="AlphaFoldDB" id="A0A1C3XRB3"/>
<organism evidence="2 3">
    <name type="scientific">Bradyrhizobium shewense</name>
    <dbReference type="NCBI Taxonomy" id="1761772"/>
    <lineage>
        <taxon>Bacteria</taxon>
        <taxon>Pseudomonadati</taxon>
        <taxon>Pseudomonadota</taxon>
        <taxon>Alphaproteobacteria</taxon>
        <taxon>Hyphomicrobiales</taxon>
        <taxon>Nitrobacteraceae</taxon>
        <taxon>Bradyrhizobium</taxon>
    </lineage>
</organism>
<evidence type="ECO:0000313" key="3">
    <source>
        <dbReference type="Proteomes" id="UP000199184"/>
    </source>
</evidence>
<gene>
    <name evidence="2" type="ORF">GA0061098_103065</name>
</gene>
<dbReference type="Proteomes" id="UP000199184">
    <property type="component" value="Unassembled WGS sequence"/>
</dbReference>